<dbReference type="InterPro" id="IPR003582">
    <property type="entry name" value="ShKT_dom"/>
</dbReference>
<organism evidence="2 3">
    <name type="scientific">Cyclotella cryptica</name>
    <dbReference type="NCBI Taxonomy" id="29204"/>
    <lineage>
        <taxon>Eukaryota</taxon>
        <taxon>Sar</taxon>
        <taxon>Stramenopiles</taxon>
        <taxon>Ochrophyta</taxon>
        <taxon>Bacillariophyta</taxon>
        <taxon>Coscinodiscophyceae</taxon>
        <taxon>Thalassiosirophycidae</taxon>
        <taxon>Stephanodiscales</taxon>
        <taxon>Stephanodiscaceae</taxon>
        <taxon>Cyclotella</taxon>
    </lineage>
</organism>
<dbReference type="EMBL" id="JABMIG020000579">
    <property type="protein sequence ID" value="KAL3774735.1"/>
    <property type="molecule type" value="Genomic_DNA"/>
</dbReference>
<evidence type="ECO:0000313" key="3">
    <source>
        <dbReference type="Proteomes" id="UP001516023"/>
    </source>
</evidence>
<name>A0ABD3NM77_9STRA</name>
<dbReference type="Pfam" id="PF01549">
    <property type="entry name" value="ShK"/>
    <property type="match status" value="1"/>
</dbReference>
<evidence type="ECO:0000313" key="2">
    <source>
        <dbReference type="EMBL" id="KAL3774735.1"/>
    </source>
</evidence>
<feature type="domain" description="ShKT" evidence="1">
    <location>
        <begin position="110"/>
        <end position="146"/>
    </location>
</feature>
<evidence type="ECO:0000259" key="1">
    <source>
        <dbReference type="SMART" id="SM00254"/>
    </source>
</evidence>
<dbReference type="SMART" id="SM00254">
    <property type="entry name" value="ShKT"/>
    <property type="match status" value="1"/>
</dbReference>
<protein>
    <recommendedName>
        <fullName evidence="1">ShKT domain-containing protein</fullName>
    </recommendedName>
</protein>
<dbReference type="AlphaFoldDB" id="A0ABD3NM77"/>
<accession>A0ABD3NM77</accession>
<proteinExistence type="predicted"/>
<gene>
    <name evidence="2" type="ORF">HJC23_008856</name>
</gene>
<comment type="caution">
    <text evidence="2">The sequence shown here is derived from an EMBL/GenBank/DDBJ whole genome shotgun (WGS) entry which is preliminary data.</text>
</comment>
<keyword evidence="3" id="KW-1185">Reference proteome</keyword>
<reference evidence="2 3" key="1">
    <citation type="journal article" date="2020" name="G3 (Bethesda)">
        <title>Improved Reference Genome for Cyclotella cryptica CCMP332, a Model for Cell Wall Morphogenesis, Salinity Adaptation, and Lipid Production in Diatoms (Bacillariophyta).</title>
        <authorList>
            <person name="Roberts W.R."/>
            <person name="Downey K.M."/>
            <person name="Ruck E.C."/>
            <person name="Traller J.C."/>
            <person name="Alverson A.J."/>
        </authorList>
    </citation>
    <scope>NUCLEOTIDE SEQUENCE [LARGE SCALE GENOMIC DNA]</scope>
    <source>
        <strain evidence="2 3">CCMP332</strain>
    </source>
</reference>
<dbReference type="Proteomes" id="UP001516023">
    <property type="component" value="Unassembled WGS sequence"/>
</dbReference>
<sequence length="153" mass="17606">MCLSLACSPKLLPIGPALILTLHAHAHATKLSCVAGPDSSLQCPSSAHYNASDASHCRKTWQDYIKESAEQIIEGSEEEQRWSEERFRQMEKYLQRWVSNHDMEEKLNEQCTNKHQLCVYWASDGECELNPMFMEEECILACQRCDHLIDDIF</sequence>